<evidence type="ECO:0000256" key="9">
    <source>
        <dbReference type="HAMAP-Rule" id="MF_00158"/>
    </source>
</evidence>
<keyword evidence="5 9" id="KW-0566">Pantothenate biosynthesis</keyword>
<comment type="similarity">
    <text evidence="2 9">Belongs to the pantothenate synthetase family.</text>
</comment>
<keyword evidence="11" id="KW-1185">Reference proteome</keyword>
<dbReference type="GO" id="GO:0005829">
    <property type="term" value="C:cytosol"/>
    <property type="evidence" value="ECO:0007669"/>
    <property type="project" value="TreeGrafter"/>
</dbReference>
<proteinExistence type="inferred from homology"/>
<keyword evidence="3 9" id="KW-0963">Cytoplasm</keyword>
<dbReference type="EC" id="6.3.2.1" evidence="9"/>
<sequence>MKVFKKIKEIKSYLGEQIKQGMTIGFVPTMGYLHEGHLSLIRYAAKDNDIVVVSVFVNPTQFGPGEDLEKYPRDLDRDIRLAQQAGATVLFTPEVEEMYPNGYKTYVEVEQITGTLCGASRPGHFRGVTTVVSKLFNIINPNRAYFGQKDAQQSIVIKRMVKDLNMDIEIIVCPIVRESDGLAMSSRNVYLNKDEREQAVVLSQSLFMAKEMIQNGEKDALKIKKAIIKMIKEKPLADIDYVSIVDIETLTDVSEINNKVLIALAVRFGKTRLIDNIMAEGK</sequence>
<reference evidence="10 11" key="1">
    <citation type="submission" date="2016-09" db="EMBL/GenBank/DDBJ databases">
        <title>Draft genome sequence for the type strain of Vulcanibacillus modesticaldus BR, a strictly anaerobic, moderately thermophilic, and nitrate-reducing bacterium from deep sea-hydrothermal vents of the Mid-Atlantic Ridge.</title>
        <authorList>
            <person name="Abin C.A."/>
            <person name="Hollibaugh J.T."/>
        </authorList>
    </citation>
    <scope>NUCLEOTIDE SEQUENCE [LARGE SCALE GENOMIC DNA]</scope>
    <source>
        <strain evidence="10 11">BR</strain>
    </source>
</reference>
<dbReference type="Proteomes" id="UP000243739">
    <property type="component" value="Unassembled WGS sequence"/>
</dbReference>
<comment type="caution">
    <text evidence="10">The sequence shown here is derived from an EMBL/GenBank/DDBJ whole genome shotgun (WGS) entry which is preliminary data.</text>
</comment>
<comment type="subunit">
    <text evidence="9">Homodimer.</text>
</comment>
<dbReference type="Gene3D" id="3.30.1300.10">
    <property type="entry name" value="Pantoate-beta-alanine ligase, C-terminal domain"/>
    <property type="match status" value="1"/>
</dbReference>
<protein>
    <recommendedName>
        <fullName evidence="9">Pantothenate synthetase</fullName>
        <shortName evidence="9">PS</shortName>
        <ecNumber evidence="9">6.3.2.1</ecNumber>
    </recommendedName>
    <alternativeName>
        <fullName evidence="9">Pantoate--beta-alanine ligase</fullName>
    </alternativeName>
    <alternativeName>
        <fullName evidence="9">Pantoate-activating enzyme</fullName>
    </alternativeName>
</protein>
<evidence type="ECO:0000313" key="11">
    <source>
        <dbReference type="Proteomes" id="UP000243739"/>
    </source>
</evidence>
<dbReference type="NCBIfam" id="TIGR00018">
    <property type="entry name" value="panC"/>
    <property type="match status" value="1"/>
</dbReference>
<feature type="binding site" evidence="9">
    <location>
        <position position="153"/>
    </location>
    <ligand>
        <name>(R)-pantoate</name>
        <dbReference type="ChEBI" id="CHEBI:15980"/>
    </ligand>
</feature>
<keyword evidence="6 9" id="KW-0547">Nucleotide-binding</keyword>
<dbReference type="InterPro" id="IPR014729">
    <property type="entry name" value="Rossmann-like_a/b/a_fold"/>
</dbReference>
<evidence type="ECO:0000256" key="2">
    <source>
        <dbReference type="ARBA" id="ARBA00009256"/>
    </source>
</evidence>
<dbReference type="NCBIfam" id="TIGR00125">
    <property type="entry name" value="cyt_tran_rel"/>
    <property type="match status" value="1"/>
</dbReference>
<evidence type="ECO:0000256" key="6">
    <source>
        <dbReference type="ARBA" id="ARBA00022741"/>
    </source>
</evidence>
<dbReference type="PANTHER" id="PTHR21299:SF1">
    <property type="entry name" value="PANTOATE--BETA-ALANINE LIGASE"/>
    <property type="match status" value="1"/>
</dbReference>
<accession>A0A1D2YW20</accession>
<dbReference type="Gene3D" id="3.40.50.620">
    <property type="entry name" value="HUPs"/>
    <property type="match status" value="1"/>
</dbReference>
<evidence type="ECO:0000256" key="4">
    <source>
        <dbReference type="ARBA" id="ARBA00022598"/>
    </source>
</evidence>
<evidence type="ECO:0000256" key="7">
    <source>
        <dbReference type="ARBA" id="ARBA00022840"/>
    </source>
</evidence>
<gene>
    <name evidence="9" type="primary">panC</name>
    <name evidence="10" type="ORF">BHF71_01490</name>
</gene>
<feature type="binding site" evidence="9">
    <location>
        <begin position="30"/>
        <end position="37"/>
    </location>
    <ligand>
        <name>ATP</name>
        <dbReference type="ChEBI" id="CHEBI:30616"/>
    </ligand>
</feature>
<dbReference type="UniPathway" id="UPA00028">
    <property type="reaction ID" value="UER00005"/>
</dbReference>
<dbReference type="STRING" id="337097.BHF71_01490"/>
<evidence type="ECO:0000256" key="5">
    <source>
        <dbReference type="ARBA" id="ARBA00022655"/>
    </source>
</evidence>
<evidence type="ECO:0000256" key="8">
    <source>
        <dbReference type="ARBA" id="ARBA00048258"/>
    </source>
</evidence>
<dbReference type="OrthoDB" id="9773087at2"/>
<evidence type="ECO:0000256" key="1">
    <source>
        <dbReference type="ARBA" id="ARBA00004990"/>
    </source>
</evidence>
<feature type="binding site" evidence="9">
    <location>
        <position position="176"/>
    </location>
    <ligand>
        <name>ATP</name>
        <dbReference type="ChEBI" id="CHEBI:30616"/>
    </ligand>
</feature>
<comment type="function">
    <text evidence="9">Catalyzes the condensation of pantoate with beta-alanine in an ATP-dependent reaction via a pantoyl-adenylate intermediate.</text>
</comment>
<dbReference type="InterPro" id="IPR003721">
    <property type="entry name" value="Pantoate_ligase"/>
</dbReference>
<dbReference type="SUPFAM" id="SSF52374">
    <property type="entry name" value="Nucleotidylyl transferase"/>
    <property type="match status" value="1"/>
</dbReference>
<dbReference type="Pfam" id="PF02569">
    <property type="entry name" value="Pantoate_ligase"/>
    <property type="match status" value="1"/>
</dbReference>
<feature type="binding site" evidence="9">
    <location>
        <begin position="184"/>
        <end position="187"/>
    </location>
    <ligand>
        <name>ATP</name>
        <dbReference type="ChEBI" id="CHEBI:30616"/>
    </ligand>
</feature>
<dbReference type="GO" id="GO:0004592">
    <property type="term" value="F:pantoate-beta-alanine ligase activity"/>
    <property type="evidence" value="ECO:0007669"/>
    <property type="project" value="UniProtKB-UniRule"/>
</dbReference>
<comment type="catalytic activity">
    <reaction evidence="8 9">
        <text>(R)-pantoate + beta-alanine + ATP = (R)-pantothenate + AMP + diphosphate + H(+)</text>
        <dbReference type="Rhea" id="RHEA:10912"/>
        <dbReference type="ChEBI" id="CHEBI:15378"/>
        <dbReference type="ChEBI" id="CHEBI:15980"/>
        <dbReference type="ChEBI" id="CHEBI:29032"/>
        <dbReference type="ChEBI" id="CHEBI:30616"/>
        <dbReference type="ChEBI" id="CHEBI:33019"/>
        <dbReference type="ChEBI" id="CHEBI:57966"/>
        <dbReference type="ChEBI" id="CHEBI:456215"/>
        <dbReference type="EC" id="6.3.2.1"/>
    </reaction>
</comment>
<feature type="active site" description="Proton donor" evidence="9">
    <location>
        <position position="37"/>
    </location>
</feature>
<feature type="binding site" evidence="9">
    <location>
        <position position="61"/>
    </location>
    <ligand>
        <name>beta-alanine</name>
        <dbReference type="ChEBI" id="CHEBI:57966"/>
    </ligand>
</feature>
<keyword evidence="4 9" id="KW-0436">Ligase</keyword>
<comment type="pathway">
    <text evidence="1 9">Cofactor biosynthesis; (R)-pantothenate biosynthesis; (R)-pantothenate from (R)-pantoate and beta-alanine: step 1/1.</text>
</comment>
<evidence type="ECO:0000256" key="3">
    <source>
        <dbReference type="ARBA" id="ARBA00022490"/>
    </source>
</evidence>
<dbReference type="GO" id="GO:0005524">
    <property type="term" value="F:ATP binding"/>
    <property type="evidence" value="ECO:0007669"/>
    <property type="project" value="UniProtKB-KW"/>
</dbReference>
<evidence type="ECO:0000313" key="10">
    <source>
        <dbReference type="EMBL" id="OEF99873.1"/>
    </source>
</evidence>
<comment type="miscellaneous">
    <text evidence="9">The reaction proceeds by a bi uni uni bi ping pong mechanism.</text>
</comment>
<dbReference type="FunFam" id="3.30.1300.10:FF:000001">
    <property type="entry name" value="Pantothenate synthetase"/>
    <property type="match status" value="1"/>
</dbReference>
<dbReference type="RefSeq" id="WP_069656360.1">
    <property type="nucleotide sequence ID" value="NZ_MIJF01000013.1"/>
</dbReference>
<name>A0A1D2YW20_9BACI</name>
<comment type="subcellular location">
    <subcellularLocation>
        <location evidence="9">Cytoplasm</location>
    </subcellularLocation>
</comment>
<dbReference type="GO" id="GO:0015940">
    <property type="term" value="P:pantothenate biosynthetic process"/>
    <property type="evidence" value="ECO:0007669"/>
    <property type="project" value="UniProtKB-UniRule"/>
</dbReference>
<dbReference type="AlphaFoldDB" id="A0A1D2YW20"/>
<feature type="binding site" evidence="9">
    <location>
        <begin position="147"/>
        <end position="150"/>
    </location>
    <ligand>
        <name>ATP</name>
        <dbReference type="ChEBI" id="CHEBI:30616"/>
    </ligand>
</feature>
<dbReference type="InterPro" id="IPR004821">
    <property type="entry name" value="Cyt_trans-like"/>
</dbReference>
<dbReference type="FunFam" id="3.40.50.620:FF:000013">
    <property type="entry name" value="Pantothenate synthetase"/>
    <property type="match status" value="1"/>
</dbReference>
<dbReference type="CDD" id="cd00560">
    <property type="entry name" value="PanC"/>
    <property type="match status" value="1"/>
</dbReference>
<dbReference type="PANTHER" id="PTHR21299">
    <property type="entry name" value="CYTIDYLATE KINASE/PANTOATE-BETA-ALANINE LIGASE"/>
    <property type="match status" value="1"/>
</dbReference>
<keyword evidence="7 9" id="KW-0067">ATP-binding</keyword>
<dbReference type="HAMAP" id="MF_00158">
    <property type="entry name" value="PanC"/>
    <property type="match status" value="1"/>
</dbReference>
<dbReference type="EMBL" id="MIJF01000013">
    <property type="protein sequence ID" value="OEF99873.1"/>
    <property type="molecule type" value="Genomic_DNA"/>
</dbReference>
<feature type="binding site" evidence="9">
    <location>
        <position position="61"/>
    </location>
    <ligand>
        <name>(R)-pantoate</name>
        <dbReference type="ChEBI" id="CHEBI:15980"/>
    </ligand>
</feature>
<organism evidence="10 11">
    <name type="scientific">Vulcanibacillus modesticaldus</name>
    <dbReference type="NCBI Taxonomy" id="337097"/>
    <lineage>
        <taxon>Bacteria</taxon>
        <taxon>Bacillati</taxon>
        <taxon>Bacillota</taxon>
        <taxon>Bacilli</taxon>
        <taxon>Bacillales</taxon>
        <taxon>Bacillaceae</taxon>
        <taxon>Vulcanibacillus</taxon>
    </lineage>
</organism>
<dbReference type="InterPro" id="IPR042176">
    <property type="entry name" value="Pantoate_ligase_C"/>
</dbReference>